<dbReference type="Proteomes" id="UP000632377">
    <property type="component" value="Unassembled WGS sequence"/>
</dbReference>
<dbReference type="InterPro" id="IPR029068">
    <property type="entry name" value="Glyas_Bleomycin-R_OHBP_Dase"/>
</dbReference>
<dbReference type="RefSeq" id="WP_202751021.1">
    <property type="nucleotide sequence ID" value="NZ_JAESWC010000018.1"/>
</dbReference>
<gene>
    <name evidence="2" type="ORF">JK636_21530</name>
</gene>
<reference evidence="2 3" key="1">
    <citation type="submission" date="2021-01" db="EMBL/GenBank/DDBJ databases">
        <title>Genome public.</title>
        <authorList>
            <person name="Liu C."/>
            <person name="Sun Q."/>
        </authorList>
    </citation>
    <scope>NUCLEOTIDE SEQUENCE [LARGE SCALE GENOMIC DNA]</scope>
    <source>
        <strain evidence="2 3">YIM B02515</strain>
    </source>
</reference>
<protein>
    <submittedName>
        <fullName evidence="2">VOC family protein</fullName>
    </submittedName>
</protein>
<dbReference type="PANTHER" id="PTHR33990:SF1">
    <property type="entry name" value="PROTEIN YJDN"/>
    <property type="match status" value="1"/>
</dbReference>
<dbReference type="SUPFAM" id="SSF54593">
    <property type="entry name" value="Glyoxalase/Bleomycin resistance protein/Dihydroxybiphenyl dioxygenase"/>
    <property type="match status" value="1"/>
</dbReference>
<sequence length="132" mass="15145">MKSITPEIYVENCKEALDFYKELFGGEIKNLQLADGKEMFKGFEGKIIHSELHVNTNCVLYFVDLFDDKQKGSETHFVLELESEEEINKVYNSLKANGVVGFELQKTFWGAYHAVITDSYGVTWGLNYTLSR</sequence>
<name>A0ABS1TG11_9CLOT</name>
<proteinExistence type="predicted"/>
<accession>A0ABS1TG11</accession>
<evidence type="ECO:0000313" key="3">
    <source>
        <dbReference type="Proteomes" id="UP000632377"/>
    </source>
</evidence>
<keyword evidence="3" id="KW-1185">Reference proteome</keyword>
<evidence type="ECO:0000313" key="2">
    <source>
        <dbReference type="EMBL" id="MBL4938298.1"/>
    </source>
</evidence>
<comment type="caution">
    <text evidence="2">The sequence shown here is derived from an EMBL/GenBank/DDBJ whole genome shotgun (WGS) entry which is preliminary data.</text>
</comment>
<dbReference type="EMBL" id="JAESWC010000018">
    <property type="protein sequence ID" value="MBL4938298.1"/>
    <property type="molecule type" value="Genomic_DNA"/>
</dbReference>
<organism evidence="2 3">
    <name type="scientific">Clostridium rhizosphaerae</name>
    <dbReference type="NCBI Taxonomy" id="2803861"/>
    <lineage>
        <taxon>Bacteria</taxon>
        <taxon>Bacillati</taxon>
        <taxon>Bacillota</taxon>
        <taxon>Clostridia</taxon>
        <taxon>Eubacteriales</taxon>
        <taxon>Clostridiaceae</taxon>
        <taxon>Clostridium</taxon>
    </lineage>
</organism>
<feature type="domain" description="Glyoxalase/fosfomycin resistance/dioxygenase" evidence="1">
    <location>
        <begin position="7"/>
        <end position="124"/>
    </location>
</feature>
<dbReference type="InterPro" id="IPR004360">
    <property type="entry name" value="Glyas_Fos-R_dOase_dom"/>
</dbReference>
<evidence type="ECO:0000259" key="1">
    <source>
        <dbReference type="Pfam" id="PF00903"/>
    </source>
</evidence>
<dbReference type="Gene3D" id="3.10.180.10">
    <property type="entry name" value="2,3-Dihydroxybiphenyl 1,2-Dioxygenase, domain 1"/>
    <property type="match status" value="1"/>
</dbReference>
<dbReference type="Pfam" id="PF00903">
    <property type="entry name" value="Glyoxalase"/>
    <property type="match status" value="1"/>
</dbReference>
<dbReference type="PANTHER" id="PTHR33990">
    <property type="entry name" value="PROTEIN YJDN-RELATED"/>
    <property type="match status" value="1"/>
</dbReference>